<dbReference type="AlphaFoldDB" id="A0A6M3II86"/>
<name>A0A6M3II86_9ZZZZ</name>
<reference evidence="1" key="1">
    <citation type="submission" date="2020-03" db="EMBL/GenBank/DDBJ databases">
        <title>The deep terrestrial virosphere.</title>
        <authorList>
            <person name="Holmfeldt K."/>
            <person name="Nilsson E."/>
            <person name="Simone D."/>
            <person name="Lopez-Fernandez M."/>
            <person name="Wu X."/>
            <person name="de Brujin I."/>
            <person name="Lundin D."/>
            <person name="Andersson A."/>
            <person name="Bertilsson S."/>
            <person name="Dopson M."/>
        </authorList>
    </citation>
    <scope>NUCLEOTIDE SEQUENCE</scope>
    <source>
        <strain evidence="1">MM415B01679</strain>
    </source>
</reference>
<dbReference type="EMBL" id="MT141263">
    <property type="protein sequence ID" value="QJA57260.1"/>
    <property type="molecule type" value="Genomic_DNA"/>
</dbReference>
<organism evidence="1">
    <name type="scientific">viral metagenome</name>
    <dbReference type="NCBI Taxonomy" id="1070528"/>
    <lineage>
        <taxon>unclassified sequences</taxon>
        <taxon>metagenomes</taxon>
        <taxon>organismal metagenomes</taxon>
    </lineage>
</organism>
<sequence length="180" mass="19188">MTAPQLGFMSDPKYLRSLSKIQGMDTAQRGLLSVMLTEGAADAEMKKLISLTELAGRKDAGEKALDIGERKLEATTRMDEAKLSTKTAIAMNRIGAEKDLGERGLNLKYNLAMGGVERGVAQADAELTSAERGVLPSIGIGLADVGISALTGYSKLKRGEAIAKRLMQGAKDYAWAVENL</sequence>
<gene>
    <name evidence="1" type="ORF">MM415B01679_0010</name>
</gene>
<proteinExistence type="predicted"/>
<accession>A0A6M3II86</accession>
<evidence type="ECO:0000313" key="1">
    <source>
        <dbReference type="EMBL" id="QJA57260.1"/>
    </source>
</evidence>
<protein>
    <submittedName>
        <fullName evidence="1">Uncharacterized protein</fullName>
    </submittedName>
</protein>